<evidence type="ECO:0000256" key="1">
    <source>
        <dbReference type="SAM" id="Coils"/>
    </source>
</evidence>
<reference evidence="4" key="1">
    <citation type="submission" date="2016-11" db="EMBL/GenBank/DDBJ databases">
        <authorList>
            <person name="Varghese N."/>
            <person name="Submissions S."/>
        </authorList>
    </citation>
    <scope>NUCLEOTIDE SEQUENCE [LARGE SCALE GENOMIC DNA]</scope>
    <source>
        <strain evidence="4">DSM 29326</strain>
    </source>
</reference>
<protein>
    <recommendedName>
        <fullName evidence="5">PhnA-like protein</fullName>
    </recommendedName>
</protein>
<proteinExistence type="predicted"/>
<evidence type="ECO:0000313" key="3">
    <source>
        <dbReference type="EMBL" id="SHE43448.1"/>
    </source>
</evidence>
<dbReference type="Proteomes" id="UP000183987">
    <property type="component" value="Unassembled WGS sequence"/>
</dbReference>
<dbReference type="EMBL" id="FQUE01000001">
    <property type="protein sequence ID" value="SHE43448.1"/>
    <property type="molecule type" value="Genomic_DNA"/>
</dbReference>
<feature type="transmembrane region" description="Helical" evidence="2">
    <location>
        <begin position="102"/>
        <end position="123"/>
    </location>
</feature>
<keyword evidence="1" id="KW-0175">Coiled coil</keyword>
<dbReference type="RefSeq" id="WP_072855477.1">
    <property type="nucleotide sequence ID" value="NZ_FQUE01000001.1"/>
</dbReference>
<gene>
    <name evidence="3" type="ORF">SAMN05444339_101357</name>
</gene>
<keyword evidence="4" id="KW-1185">Reference proteome</keyword>
<sequence>MNTPNTATATDGSYVDWAAIFAGTVVAVAIGLLLTTFGAALGLSSITLDGTDDSSTFELILTALWLVLTLIASYLAGGYIAGRMRRRVKSATKDEVTTRDGINGLTVWGLGTIITAVLLSNAVSFAANTAGSVAAGAGQAAGAVVQTAGSAVGGVASGVANAAGAAIPDEAKADPTEYLSNQLLRPAQVDPNAADPAQVAQQAASIVANVYRTGEVSDADRTYLASAVAARTNMTQQEAQARVDQVVTDAQTARQQAADAVQAAKDEAQQLADEAKATAVEAARTARNAGILTAFVLAAAALIAGVAAFAGAVHGGRDRDAGRTFRGLHYHG</sequence>
<name>A0A1M4TGC2_LOKAT</name>
<accession>A0A1M4TGC2</accession>
<feature type="transmembrane region" description="Helical" evidence="2">
    <location>
        <begin position="59"/>
        <end position="81"/>
    </location>
</feature>
<keyword evidence="2" id="KW-1133">Transmembrane helix</keyword>
<dbReference type="AlphaFoldDB" id="A0A1M4TGC2"/>
<dbReference type="OrthoDB" id="7032238at2"/>
<organism evidence="3 4">
    <name type="scientific">Loktanella atrilutea</name>
    <dbReference type="NCBI Taxonomy" id="366533"/>
    <lineage>
        <taxon>Bacteria</taxon>
        <taxon>Pseudomonadati</taxon>
        <taxon>Pseudomonadota</taxon>
        <taxon>Alphaproteobacteria</taxon>
        <taxon>Rhodobacterales</taxon>
        <taxon>Roseobacteraceae</taxon>
        <taxon>Loktanella</taxon>
    </lineage>
</organism>
<evidence type="ECO:0000256" key="2">
    <source>
        <dbReference type="SAM" id="Phobius"/>
    </source>
</evidence>
<keyword evidence="2" id="KW-0812">Transmembrane</keyword>
<evidence type="ECO:0000313" key="4">
    <source>
        <dbReference type="Proteomes" id="UP000183987"/>
    </source>
</evidence>
<dbReference type="STRING" id="366533.SAMN05444339_101357"/>
<feature type="transmembrane region" description="Helical" evidence="2">
    <location>
        <begin position="17"/>
        <end position="39"/>
    </location>
</feature>
<evidence type="ECO:0008006" key="5">
    <source>
        <dbReference type="Google" id="ProtNLM"/>
    </source>
</evidence>
<keyword evidence="2" id="KW-0472">Membrane</keyword>
<feature type="coiled-coil region" evidence="1">
    <location>
        <begin position="247"/>
        <end position="285"/>
    </location>
</feature>
<feature type="transmembrane region" description="Helical" evidence="2">
    <location>
        <begin position="291"/>
        <end position="313"/>
    </location>
</feature>